<feature type="region of interest" description="Disordered" evidence="1">
    <location>
        <begin position="306"/>
        <end position="349"/>
    </location>
</feature>
<name>A0ABV6M2P9_9ACTN</name>
<dbReference type="Pfam" id="PF13469">
    <property type="entry name" value="Sulfotransfer_3"/>
    <property type="match status" value="1"/>
</dbReference>
<feature type="compositionally biased region" description="Gly residues" evidence="1">
    <location>
        <begin position="319"/>
        <end position="343"/>
    </location>
</feature>
<dbReference type="InterPro" id="IPR027417">
    <property type="entry name" value="P-loop_NTPase"/>
</dbReference>
<sequence>MSALSFLVVGTPRSGTTLTQRLCCELPGVAMPPETHFLHRFAPRLLARRRFPLSRNEVAAEVADFGHLPTSEGLRVDLARVLDLVGRRCENLLDLFSAVVVSLCPPAARYGEKTPEHLLWWRPLTDADPDLRLVGVVRDPRAVAASHRAVPWGIEDSAVLAEEWALDQRQLRAAARHLGPGRCLILRYEDVVADPDTARRQLGGLLAVRPGGPKAAAPDGIVHGWEWWKAGALRDVTTDRTAAWRETLPPGDASVVEEVAGAEMAAFGYLDHPPERGRQAGPEIRERLAARLHRIRRLTPLAFPAPSPAAALSGAGSSPVGGGSSGGGGAGGGGGSSGGGGGSSAVRGD</sequence>
<evidence type="ECO:0000313" key="2">
    <source>
        <dbReference type="EMBL" id="MFC0528967.1"/>
    </source>
</evidence>
<dbReference type="Proteomes" id="UP001589867">
    <property type="component" value="Unassembled WGS sequence"/>
</dbReference>
<proteinExistence type="predicted"/>
<evidence type="ECO:0000313" key="3">
    <source>
        <dbReference type="Proteomes" id="UP001589867"/>
    </source>
</evidence>
<evidence type="ECO:0000256" key="1">
    <source>
        <dbReference type="SAM" id="MobiDB-lite"/>
    </source>
</evidence>
<comment type="caution">
    <text evidence="2">The sequence shown here is derived from an EMBL/GenBank/DDBJ whole genome shotgun (WGS) entry which is preliminary data.</text>
</comment>
<gene>
    <name evidence="2" type="ORF">ACFFIA_14995</name>
</gene>
<keyword evidence="2" id="KW-0808">Transferase</keyword>
<dbReference type="Gene3D" id="3.40.50.300">
    <property type="entry name" value="P-loop containing nucleotide triphosphate hydrolases"/>
    <property type="match status" value="1"/>
</dbReference>
<organism evidence="2 3">
    <name type="scientific">Phytohabitans kaempferiae</name>
    <dbReference type="NCBI Taxonomy" id="1620943"/>
    <lineage>
        <taxon>Bacteria</taxon>
        <taxon>Bacillati</taxon>
        <taxon>Actinomycetota</taxon>
        <taxon>Actinomycetes</taxon>
        <taxon>Micromonosporales</taxon>
        <taxon>Micromonosporaceae</taxon>
    </lineage>
</organism>
<accession>A0ABV6M2P9</accession>
<dbReference type="SUPFAM" id="SSF52540">
    <property type="entry name" value="P-loop containing nucleoside triphosphate hydrolases"/>
    <property type="match status" value="1"/>
</dbReference>
<dbReference type="EC" id="2.8.2.-" evidence="2"/>
<reference evidence="2 3" key="1">
    <citation type="submission" date="2024-09" db="EMBL/GenBank/DDBJ databases">
        <authorList>
            <person name="Sun Q."/>
            <person name="Mori K."/>
        </authorList>
    </citation>
    <scope>NUCLEOTIDE SEQUENCE [LARGE SCALE GENOMIC DNA]</scope>
    <source>
        <strain evidence="2 3">TBRC 3947</strain>
    </source>
</reference>
<dbReference type="GO" id="GO:0016740">
    <property type="term" value="F:transferase activity"/>
    <property type="evidence" value="ECO:0007669"/>
    <property type="project" value="UniProtKB-KW"/>
</dbReference>
<keyword evidence="3" id="KW-1185">Reference proteome</keyword>
<dbReference type="RefSeq" id="WP_377251221.1">
    <property type="nucleotide sequence ID" value="NZ_JBHLUH010000021.1"/>
</dbReference>
<dbReference type="EMBL" id="JBHLUH010000021">
    <property type="protein sequence ID" value="MFC0528967.1"/>
    <property type="molecule type" value="Genomic_DNA"/>
</dbReference>
<protein>
    <submittedName>
        <fullName evidence="2">Sulfotransferase</fullName>
        <ecNumber evidence="2">2.8.2.-</ecNumber>
    </submittedName>
</protein>
<feature type="compositionally biased region" description="Low complexity" evidence="1">
    <location>
        <begin position="308"/>
        <end position="318"/>
    </location>
</feature>